<dbReference type="PANTHER" id="PTHR31672:SF2">
    <property type="entry name" value="F-BOX DOMAIN-CONTAINING PROTEIN"/>
    <property type="match status" value="1"/>
</dbReference>
<proteinExistence type="predicted"/>
<dbReference type="EMBL" id="CM026425">
    <property type="protein sequence ID" value="KAG0577155.1"/>
    <property type="molecule type" value="Genomic_DNA"/>
</dbReference>
<evidence type="ECO:0000313" key="1">
    <source>
        <dbReference type="EMBL" id="KAG0577155.1"/>
    </source>
</evidence>
<reference evidence="1" key="1">
    <citation type="submission" date="2020-06" db="EMBL/GenBank/DDBJ databases">
        <title>WGS assembly of Ceratodon purpureus strain R40.</title>
        <authorList>
            <person name="Carey S.B."/>
            <person name="Jenkins J."/>
            <person name="Shu S."/>
            <person name="Lovell J.T."/>
            <person name="Sreedasyam A."/>
            <person name="Maumus F."/>
            <person name="Tiley G.P."/>
            <person name="Fernandez-Pozo N."/>
            <person name="Barry K."/>
            <person name="Chen C."/>
            <person name="Wang M."/>
            <person name="Lipzen A."/>
            <person name="Daum C."/>
            <person name="Saski C.A."/>
            <person name="Payton A.C."/>
            <person name="Mcbreen J.C."/>
            <person name="Conrad R.E."/>
            <person name="Kollar L.M."/>
            <person name="Olsson S."/>
            <person name="Huttunen S."/>
            <person name="Landis J.B."/>
            <person name="Wickett N.J."/>
            <person name="Johnson M.G."/>
            <person name="Rensing S.A."/>
            <person name="Grimwood J."/>
            <person name="Schmutz J."/>
            <person name="Mcdaniel S.F."/>
        </authorList>
    </citation>
    <scope>NUCLEOTIDE SEQUENCE</scope>
    <source>
        <strain evidence="1">R40</strain>
    </source>
</reference>
<evidence type="ECO:0008006" key="3">
    <source>
        <dbReference type="Google" id="ProtNLM"/>
    </source>
</evidence>
<dbReference type="InterPro" id="IPR050796">
    <property type="entry name" value="SCF_F-box_component"/>
</dbReference>
<name>A0A8T0I2J5_CERPU</name>
<gene>
    <name evidence="1" type="ORF">KC19_5G135400</name>
</gene>
<dbReference type="Proteomes" id="UP000822688">
    <property type="component" value="Chromosome 5"/>
</dbReference>
<dbReference type="InterPro" id="IPR036047">
    <property type="entry name" value="F-box-like_dom_sf"/>
</dbReference>
<dbReference type="SUPFAM" id="SSF81383">
    <property type="entry name" value="F-box domain"/>
    <property type="match status" value="1"/>
</dbReference>
<accession>A0A8T0I2J5</accession>
<evidence type="ECO:0000313" key="2">
    <source>
        <dbReference type="Proteomes" id="UP000822688"/>
    </source>
</evidence>
<sequence>MAHVICLSDSSSADDAEPSGQTIRACRSSACSSASLGCVADLVFWCLPVRTLVRCKVLSKEWRAWCEKNLVQIAKERRKDESKLDWYFPLAFEHRKHVRQRGGLPGSWTWKWYGMHQGRKEQHPLVGFDFLPGFSLSRSDYALQAVSGGLVVLAKLNPRNKDFDLIVCNPLSEKWKMLPRHADCVDSQGQLYMARINSTRTHLVLKDLANEYIVIRHSFECIDVYNSSNEQWVCAPFRLHCHINGFHCVSRVYLRGHVYMLHMAGEVSYSGTLRWSYNLRSYDIETGRDELKTFISSIPVTQDYSLENMPERSRACDPTLVVCMNNLYAVGASCRAGLNYVKPRRRHESYVADCEFHIFLLMEEGRLLDGGVWKHVVTVPVVFCGVKQDVVKFWEACRMFSSVARSNVIYLAWSSRRLRGDCLPVNYLEYDVVSGLHTTYAVGARHRQQFPEPFSDRGCDMAYSPCLDLEP</sequence>
<protein>
    <recommendedName>
        <fullName evidence="3">F-box domain-containing protein</fullName>
    </recommendedName>
</protein>
<comment type="caution">
    <text evidence="1">The sequence shown here is derived from an EMBL/GenBank/DDBJ whole genome shotgun (WGS) entry which is preliminary data.</text>
</comment>
<dbReference type="PANTHER" id="PTHR31672">
    <property type="entry name" value="BNACNNG10540D PROTEIN"/>
    <property type="match status" value="1"/>
</dbReference>
<dbReference type="AlphaFoldDB" id="A0A8T0I2J5"/>
<keyword evidence="2" id="KW-1185">Reference proteome</keyword>
<organism evidence="1 2">
    <name type="scientific">Ceratodon purpureus</name>
    <name type="common">Fire moss</name>
    <name type="synonym">Dicranum purpureum</name>
    <dbReference type="NCBI Taxonomy" id="3225"/>
    <lineage>
        <taxon>Eukaryota</taxon>
        <taxon>Viridiplantae</taxon>
        <taxon>Streptophyta</taxon>
        <taxon>Embryophyta</taxon>
        <taxon>Bryophyta</taxon>
        <taxon>Bryophytina</taxon>
        <taxon>Bryopsida</taxon>
        <taxon>Dicranidae</taxon>
        <taxon>Pseudoditrichales</taxon>
        <taxon>Ditrichaceae</taxon>
        <taxon>Ceratodon</taxon>
    </lineage>
</organism>